<feature type="compositionally biased region" description="Polar residues" evidence="1">
    <location>
        <begin position="31"/>
        <end position="50"/>
    </location>
</feature>
<gene>
    <name evidence="3" type="ORF">PHPALM_15741</name>
</gene>
<dbReference type="InterPro" id="IPR040241">
    <property type="entry name" value="TRP_Flc/Pkd2-like"/>
</dbReference>
<evidence type="ECO:0000256" key="1">
    <source>
        <dbReference type="SAM" id="MobiDB-lite"/>
    </source>
</evidence>
<accession>A0A2P4XRF2</accession>
<dbReference type="AlphaFoldDB" id="A0A2P4XRF2"/>
<sequence>MPPSPASSDSMGTVIPADTSDIDNSAAEAVTKQTDSGSSDEGDKNTINGNNMVLLGDTGSTIVYTDGSKVTTFEKYNRGDGDLQSLEDASGSYSNIVVGGGNRANLPPGASISLSSTSQEVQNALLYASYALGIVSAVLLVFFHLLALQRPPWLGGCSDSGNQDEGNGRASMGWFTPNVWELAVVVGYIQHVNSISMLDLTKAPQIVLDFTDSFSFANMHLSSVTTTAASEASRRLQLIILTGVVAFADRIGIDEDEALMTAFCFAFLTSSELSMHWRSIVAQGFVIFNAIVFFLFFARYVAMFVLVLKRWSGYTHRESFIHSQQSYEMEHQIAGSNTSGETPVFLTYDVREHRHLNDGGSTRLGIHQIDMHPHQRTRLENAMRRHQLGRPDIPLARVPMGSHATISKSRKTQVVQFC</sequence>
<reference evidence="3 4" key="1">
    <citation type="journal article" date="2017" name="Genome Biol. Evol.">
        <title>Phytophthora megakarya and P. palmivora, closely related causal agents of cacao black pod rot, underwent increases in genome sizes and gene numbers by different mechanisms.</title>
        <authorList>
            <person name="Ali S.S."/>
            <person name="Shao J."/>
            <person name="Lary D.J."/>
            <person name="Kronmiller B."/>
            <person name="Shen D."/>
            <person name="Strem M.D."/>
            <person name="Amoako-Attah I."/>
            <person name="Akrofi A.Y."/>
            <person name="Begoude B.A."/>
            <person name="Ten Hoopen G.M."/>
            <person name="Coulibaly K."/>
            <person name="Kebe B.I."/>
            <person name="Melnick R.L."/>
            <person name="Guiltinan M.J."/>
            <person name="Tyler B.M."/>
            <person name="Meinhardt L.W."/>
            <person name="Bailey B.A."/>
        </authorList>
    </citation>
    <scope>NUCLEOTIDE SEQUENCE [LARGE SCALE GENOMIC DNA]</scope>
    <source>
        <strain evidence="4">sbr112.9</strain>
    </source>
</reference>
<dbReference type="GO" id="GO:0055085">
    <property type="term" value="P:transmembrane transport"/>
    <property type="evidence" value="ECO:0007669"/>
    <property type="project" value="TreeGrafter"/>
</dbReference>
<feature type="transmembrane region" description="Helical" evidence="2">
    <location>
        <begin position="280"/>
        <end position="308"/>
    </location>
</feature>
<dbReference type="PANTHER" id="PTHR31145:SF6">
    <property type="entry name" value="INTEGRAL MEMBRANE PROTEIN (AFU_ORTHOLOGUE AFUA_7G01610)"/>
    <property type="match status" value="1"/>
</dbReference>
<keyword evidence="2" id="KW-0472">Membrane</keyword>
<dbReference type="EMBL" id="NCKW01008379">
    <property type="protein sequence ID" value="POM68136.1"/>
    <property type="molecule type" value="Genomic_DNA"/>
</dbReference>
<comment type="caution">
    <text evidence="3">The sequence shown here is derived from an EMBL/GenBank/DDBJ whole genome shotgun (WGS) entry which is preliminary data.</text>
</comment>
<evidence type="ECO:0000256" key="2">
    <source>
        <dbReference type="SAM" id="Phobius"/>
    </source>
</evidence>
<evidence type="ECO:0000313" key="3">
    <source>
        <dbReference type="EMBL" id="POM68136.1"/>
    </source>
</evidence>
<keyword evidence="2" id="KW-1133">Transmembrane helix</keyword>
<proteinExistence type="predicted"/>
<organism evidence="3 4">
    <name type="scientific">Phytophthora palmivora</name>
    <dbReference type="NCBI Taxonomy" id="4796"/>
    <lineage>
        <taxon>Eukaryota</taxon>
        <taxon>Sar</taxon>
        <taxon>Stramenopiles</taxon>
        <taxon>Oomycota</taxon>
        <taxon>Peronosporomycetes</taxon>
        <taxon>Peronosporales</taxon>
        <taxon>Peronosporaceae</taxon>
        <taxon>Phytophthora</taxon>
    </lineage>
</organism>
<name>A0A2P4XRF2_9STRA</name>
<keyword evidence="4" id="KW-1185">Reference proteome</keyword>
<feature type="region of interest" description="Disordered" evidence="1">
    <location>
        <begin position="1"/>
        <end position="50"/>
    </location>
</feature>
<dbReference type="GO" id="GO:0016020">
    <property type="term" value="C:membrane"/>
    <property type="evidence" value="ECO:0007669"/>
    <property type="project" value="TreeGrafter"/>
</dbReference>
<feature type="compositionally biased region" description="Polar residues" evidence="1">
    <location>
        <begin position="1"/>
        <end position="11"/>
    </location>
</feature>
<feature type="transmembrane region" description="Helical" evidence="2">
    <location>
        <begin position="124"/>
        <end position="146"/>
    </location>
</feature>
<dbReference type="Proteomes" id="UP000237271">
    <property type="component" value="Unassembled WGS sequence"/>
</dbReference>
<keyword evidence="2" id="KW-0812">Transmembrane</keyword>
<protein>
    <submittedName>
        <fullName evidence="3">Mucin</fullName>
    </submittedName>
</protein>
<dbReference type="OrthoDB" id="126730at2759"/>
<evidence type="ECO:0000313" key="4">
    <source>
        <dbReference type="Proteomes" id="UP000237271"/>
    </source>
</evidence>
<dbReference type="PANTHER" id="PTHR31145">
    <property type="entry name" value="INTEGRAL MEMBRANE PROTEIN (AFU_ORTHOLOGUE AFUA_7G01610)"/>
    <property type="match status" value="1"/>
</dbReference>